<sequence>MKPLSLLRVAVLSLCAAFLLTFRCEAASQRQRLSLDFGWRFHLGDDWPNALSLVNSGTGSGPAAQSFADSYWRTVNLPHDWAVELPFDRNADGSHGFKPLGAAYPRNSVAWYRQTFTLPASDRGKRIWITFDGVMHDATVWVNGWLVRRHEGGYYPFSEDITDVVHLGGENTVAVRVDATASEGWFYEGAGIYRHVWLDVTAPVAIAPNGIFVYSTFPDNVPAGDATLHVRARVCNTLGTAAKATVTCEVLSPAGKVVGNFEGTTTAAAASDGAIDLVSRLASPVLWSPESPKLYRLVTSVAVGGEVIDRVVTPFGIRTTAFDPVRGFLLNGKPYAIHGTCNHQDHAGVGEAIPDALQAFRLERLKSFGCNAIRTSHNPPTPELLDACDRLGMLVLDESRLMGSDSDNMRKWRGQIRRDRNHPSVVIWCIANEQFAVQDTPVAGRVARTMQDEANQLDPTREVTYASPEGDVFKGINSVIEVRGWNYHYGPEMDRYHAEHPNQPNVGTEQGSVIGDRGVYTTDTKRGYVSARDLVWPGWSTNAEGWWKYFAVRPWLSGAFVWTGFDYRGEPTPYWWPSISSHFGILDTCGFRKDVAYYYQSWWTKKPVLHLLPHWNWPGMEGKTIPVDVYSNCRQVELFLNGASLGRKVMEPNSILSWNVTYEPGTLSARGYDAAGKLIASTSEETTGPAVAIRLTPDRLAIKADGEDVAVYTVSTVDAQGRRVPTADNAIHFALSGKGQILGVGNGDPDSHEPDRFVPHVPLRRIALKSWRWKIVTTTPSRAEAPEYGDHFDDAGWNSLETGKGGGGPTIEKPDTSAIYRAHFSLTAKDLQGAGAQIYFSGCDDEGWYFINGKFVGETHDWQAQPIFDIKKFLRVGDNVVAVGVKNDVGTGGLNPDVAVEVVGHAETPPWSRSLFNGLAQIIVRSTRQAGEFTLTATSPGLKPAVFVERTLPCKPIPAAQ</sequence>
<dbReference type="Gene3D" id="3.20.20.80">
    <property type="entry name" value="Glycosidases"/>
    <property type="match status" value="1"/>
</dbReference>
<accession>A0A1J5R6Y8</accession>
<feature type="domain" description="Glycoside hydrolase family 2 catalytic" evidence="5">
    <location>
        <begin position="328"/>
        <end position="512"/>
    </location>
</feature>
<dbReference type="Pfam" id="PF16355">
    <property type="entry name" value="DUF4982"/>
    <property type="match status" value="1"/>
</dbReference>
<dbReference type="Gene3D" id="2.60.40.10">
    <property type="entry name" value="Immunoglobulins"/>
    <property type="match status" value="3"/>
</dbReference>
<proteinExistence type="inferred from homology"/>
<dbReference type="InterPro" id="IPR006104">
    <property type="entry name" value="Glyco_hydro_2_N"/>
</dbReference>
<reference evidence="9" key="1">
    <citation type="submission" date="2016-10" db="EMBL/GenBank/DDBJ databases">
        <title>Sequence of Gallionella enrichment culture.</title>
        <authorList>
            <person name="Poehlein A."/>
            <person name="Muehling M."/>
            <person name="Daniel R."/>
        </authorList>
    </citation>
    <scope>NUCLEOTIDE SEQUENCE</scope>
</reference>
<comment type="caution">
    <text evidence="9">The sequence shown here is derived from an EMBL/GenBank/DDBJ whole genome shotgun (WGS) entry which is preliminary data.</text>
</comment>
<organism evidence="9">
    <name type="scientific">mine drainage metagenome</name>
    <dbReference type="NCBI Taxonomy" id="410659"/>
    <lineage>
        <taxon>unclassified sequences</taxon>
        <taxon>metagenomes</taxon>
        <taxon>ecological metagenomes</taxon>
    </lineage>
</organism>
<comment type="similarity">
    <text evidence="1">Belongs to the glycosyl hydrolase 2 family.</text>
</comment>
<dbReference type="Pfam" id="PF00703">
    <property type="entry name" value="Glyco_hydro_2"/>
    <property type="match status" value="1"/>
</dbReference>
<evidence type="ECO:0000259" key="8">
    <source>
        <dbReference type="Pfam" id="PF18565"/>
    </source>
</evidence>
<keyword evidence="2 9" id="KW-0378">Hydrolase</keyword>
<dbReference type="PRINTS" id="PR00132">
    <property type="entry name" value="GLHYDRLASE2"/>
</dbReference>
<gene>
    <name evidence="9" type="ORF">GALL_263240</name>
</gene>
<dbReference type="AlphaFoldDB" id="A0A1J5R6Y8"/>
<dbReference type="Pfam" id="PF18565">
    <property type="entry name" value="Glyco_hydro2_C5"/>
    <property type="match status" value="1"/>
</dbReference>
<dbReference type="EC" id="3.2.1.23" evidence="9"/>
<dbReference type="InterPro" id="IPR040605">
    <property type="entry name" value="Glyco_hydro2_dom5"/>
</dbReference>
<dbReference type="PANTHER" id="PTHR42732:SF1">
    <property type="entry name" value="BETA-MANNOSIDASE"/>
    <property type="match status" value="1"/>
</dbReference>
<keyword evidence="3 9" id="KW-0326">Glycosidase</keyword>
<feature type="domain" description="Glycoside hydrolase family 2 immunoglobulin-like beta-sandwich" evidence="4">
    <location>
        <begin position="211"/>
        <end position="318"/>
    </location>
</feature>
<dbReference type="Gene3D" id="2.60.120.260">
    <property type="entry name" value="Galactose-binding domain-like"/>
    <property type="match status" value="2"/>
</dbReference>
<evidence type="ECO:0000256" key="3">
    <source>
        <dbReference type="ARBA" id="ARBA00023295"/>
    </source>
</evidence>
<dbReference type="InterPro" id="IPR048230">
    <property type="entry name" value="GalA-like"/>
</dbReference>
<dbReference type="EMBL" id="MLJW01000250">
    <property type="protein sequence ID" value="OIQ91742.1"/>
    <property type="molecule type" value="Genomic_DNA"/>
</dbReference>
<dbReference type="InterPro" id="IPR051913">
    <property type="entry name" value="GH2_Domain-Containing"/>
</dbReference>
<dbReference type="InterPro" id="IPR017853">
    <property type="entry name" value="GH"/>
</dbReference>
<evidence type="ECO:0000256" key="1">
    <source>
        <dbReference type="ARBA" id="ARBA00007401"/>
    </source>
</evidence>
<feature type="domain" description="DUF4982" evidence="7">
    <location>
        <begin position="622"/>
        <end position="680"/>
    </location>
</feature>
<evidence type="ECO:0000259" key="7">
    <source>
        <dbReference type="Pfam" id="PF16355"/>
    </source>
</evidence>
<dbReference type="InterPro" id="IPR006103">
    <property type="entry name" value="Glyco_hydro_2_cat"/>
</dbReference>
<dbReference type="InterPro" id="IPR006101">
    <property type="entry name" value="Glyco_hydro_2"/>
</dbReference>
<dbReference type="SUPFAM" id="SSF49785">
    <property type="entry name" value="Galactose-binding domain-like"/>
    <property type="match status" value="2"/>
</dbReference>
<dbReference type="SUPFAM" id="SSF49303">
    <property type="entry name" value="beta-Galactosidase/glucuronidase domain"/>
    <property type="match status" value="1"/>
</dbReference>
<dbReference type="Pfam" id="PF02837">
    <property type="entry name" value="Glyco_hydro_2_N"/>
    <property type="match status" value="1"/>
</dbReference>
<evidence type="ECO:0000259" key="4">
    <source>
        <dbReference type="Pfam" id="PF00703"/>
    </source>
</evidence>
<dbReference type="GO" id="GO:0005975">
    <property type="term" value="P:carbohydrate metabolic process"/>
    <property type="evidence" value="ECO:0007669"/>
    <property type="project" value="InterPro"/>
</dbReference>
<evidence type="ECO:0000259" key="5">
    <source>
        <dbReference type="Pfam" id="PF02836"/>
    </source>
</evidence>
<feature type="domain" description="Glycosyl hydrolases family 2 sugar binding" evidence="6">
    <location>
        <begin position="106"/>
        <end position="198"/>
    </location>
</feature>
<dbReference type="InterPro" id="IPR032311">
    <property type="entry name" value="DUF4982"/>
</dbReference>
<dbReference type="InterPro" id="IPR008979">
    <property type="entry name" value="Galactose-bd-like_sf"/>
</dbReference>
<dbReference type="InterPro" id="IPR006102">
    <property type="entry name" value="Ig-like_GH2"/>
</dbReference>
<feature type="domain" description="Glycoside hydrolase family 2" evidence="8">
    <location>
        <begin position="693"/>
        <end position="755"/>
    </location>
</feature>
<dbReference type="Pfam" id="PF02836">
    <property type="entry name" value="Glyco_hydro_2_C"/>
    <property type="match status" value="1"/>
</dbReference>
<protein>
    <submittedName>
        <fullName evidence="9">Beta-galactosidase BoGH2A</fullName>
        <ecNumber evidence="9">3.2.1.23</ecNumber>
    </submittedName>
</protein>
<evidence type="ECO:0000256" key="2">
    <source>
        <dbReference type="ARBA" id="ARBA00022801"/>
    </source>
</evidence>
<dbReference type="InterPro" id="IPR036156">
    <property type="entry name" value="Beta-gal/glucu_dom_sf"/>
</dbReference>
<dbReference type="SUPFAM" id="SSF51445">
    <property type="entry name" value="(Trans)glycosidases"/>
    <property type="match status" value="1"/>
</dbReference>
<dbReference type="InterPro" id="IPR013783">
    <property type="entry name" value="Ig-like_fold"/>
</dbReference>
<dbReference type="GO" id="GO:0004565">
    <property type="term" value="F:beta-galactosidase activity"/>
    <property type="evidence" value="ECO:0007669"/>
    <property type="project" value="UniProtKB-EC"/>
</dbReference>
<dbReference type="PANTHER" id="PTHR42732">
    <property type="entry name" value="BETA-GALACTOSIDASE"/>
    <property type="match status" value="1"/>
</dbReference>
<name>A0A1J5R6Y8_9ZZZZ</name>
<evidence type="ECO:0000259" key="6">
    <source>
        <dbReference type="Pfam" id="PF02837"/>
    </source>
</evidence>
<dbReference type="NCBIfam" id="NF041462">
    <property type="entry name" value="GalA"/>
    <property type="match status" value="1"/>
</dbReference>
<evidence type="ECO:0000313" key="9">
    <source>
        <dbReference type="EMBL" id="OIQ91742.1"/>
    </source>
</evidence>